<name>A0ABV2AEC4_9EUKA</name>
<keyword evidence="1" id="KW-1133">Transmembrane helix</keyword>
<protein>
    <submittedName>
        <fullName evidence="2">Uncharacterized protein</fullName>
    </submittedName>
</protein>
<evidence type="ECO:0000313" key="3">
    <source>
        <dbReference type="Proteomes" id="UP001439008"/>
    </source>
</evidence>
<accession>A0ABV2AEC4</accession>
<reference evidence="2 3" key="1">
    <citation type="journal article" date="2024" name="BMC Biol.">
        <title>Comparative genomics of Ascetosporea gives new insight into the evolutionary basis for animal parasitism in Rhizaria.</title>
        <authorList>
            <person name="Hiltunen Thoren M."/>
            <person name="Onut-Brannstrom I."/>
            <person name="Alfjorden A."/>
            <person name="Peckova H."/>
            <person name="Swords F."/>
            <person name="Hooper C."/>
            <person name="Holzer A.S."/>
            <person name="Bass D."/>
            <person name="Burki F."/>
        </authorList>
    </citation>
    <scope>NUCLEOTIDE SEQUENCE [LARGE SCALE GENOMIC DNA]</scope>
    <source>
        <strain evidence="2">20-A016</strain>
    </source>
</reference>
<feature type="transmembrane region" description="Helical" evidence="1">
    <location>
        <begin position="65"/>
        <end position="85"/>
    </location>
</feature>
<gene>
    <name evidence="2" type="ORF">MHBO_000102</name>
</gene>
<keyword evidence="1" id="KW-0472">Membrane</keyword>
<comment type="caution">
    <text evidence="2">The sequence shown here is derived from an EMBL/GenBank/DDBJ whole genome shotgun (WGS) entry which is preliminary data.</text>
</comment>
<dbReference type="EMBL" id="JBDODL010000012">
    <property type="protein sequence ID" value="MES1918080.1"/>
    <property type="molecule type" value="Genomic_DNA"/>
</dbReference>
<organism evidence="2 3">
    <name type="scientific">Bonamia ostreae</name>
    <dbReference type="NCBI Taxonomy" id="126728"/>
    <lineage>
        <taxon>Eukaryota</taxon>
        <taxon>Sar</taxon>
        <taxon>Rhizaria</taxon>
        <taxon>Endomyxa</taxon>
        <taxon>Ascetosporea</taxon>
        <taxon>Haplosporida</taxon>
        <taxon>Bonamia</taxon>
    </lineage>
</organism>
<keyword evidence="1" id="KW-0812">Transmembrane</keyword>
<proteinExistence type="predicted"/>
<dbReference type="Proteomes" id="UP001439008">
    <property type="component" value="Unassembled WGS sequence"/>
</dbReference>
<evidence type="ECO:0000313" key="2">
    <source>
        <dbReference type="EMBL" id="MES1918080.1"/>
    </source>
</evidence>
<keyword evidence="3" id="KW-1185">Reference proteome</keyword>
<sequence>MSEEIEVDAKLSERRQLTLTQEKERQRYRKIKKTAEKERRAAEKTRRITQVNVTSFDKNLNQDLNSYYCAFCGAFAIVMRFNIIFRNRTF</sequence>
<evidence type="ECO:0000256" key="1">
    <source>
        <dbReference type="SAM" id="Phobius"/>
    </source>
</evidence>